<feature type="transmembrane region" description="Helical" evidence="2">
    <location>
        <begin position="85"/>
        <end position="103"/>
    </location>
</feature>
<evidence type="ECO:0000313" key="5">
    <source>
        <dbReference type="Proteomes" id="UP000625976"/>
    </source>
</evidence>
<comment type="similarity">
    <text evidence="1">Belongs to the TonB-dependent receptor family.</text>
</comment>
<comment type="caution">
    <text evidence="4">The sequence shown here is derived from an EMBL/GenBank/DDBJ whole genome shotgun (WGS) entry which is preliminary data.</text>
</comment>
<reference evidence="4" key="1">
    <citation type="journal article" date="2014" name="Int. J. Syst. Evol. Microbiol.">
        <title>Complete genome sequence of Corynebacterium casei LMG S-19264T (=DSM 44701T), isolated from a smear-ripened cheese.</title>
        <authorList>
            <consortium name="US DOE Joint Genome Institute (JGI-PGF)"/>
            <person name="Walter F."/>
            <person name="Albersmeier A."/>
            <person name="Kalinowski J."/>
            <person name="Ruckert C."/>
        </authorList>
    </citation>
    <scope>NUCLEOTIDE SEQUENCE</scope>
    <source>
        <strain evidence="4">CGMCC 1.12751</strain>
    </source>
</reference>
<dbReference type="Pfam" id="PF05569">
    <property type="entry name" value="Peptidase_M56"/>
    <property type="match status" value="1"/>
</dbReference>
<gene>
    <name evidence="4" type="ORF">GCM10010976_28020</name>
</gene>
<evidence type="ECO:0000259" key="3">
    <source>
        <dbReference type="Pfam" id="PF05569"/>
    </source>
</evidence>
<feature type="transmembrane region" description="Helical" evidence="2">
    <location>
        <begin position="276"/>
        <end position="294"/>
    </location>
</feature>
<dbReference type="AlphaFoldDB" id="A0A917GSC9"/>
<keyword evidence="1" id="KW-0813">Transport</keyword>
<proteinExistence type="inferred from homology"/>
<dbReference type="EMBL" id="BMFQ01000003">
    <property type="protein sequence ID" value="GGG55546.1"/>
    <property type="molecule type" value="Genomic_DNA"/>
</dbReference>
<dbReference type="RefSeq" id="WP_188465935.1">
    <property type="nucleotide sequence ID" value="NZ_BMFQ01000003.1"/>
</dbReference>
<keyword evidence="1 2" id="KW-0472">Membrane</keyword>
<name>A0A917GSC9_9FLAO</name>
<organism evidence="4 5">
    <name type="scientific">Bizionia arctica</name>
    <dbReference type="NCBI Taxonomy" id="1495645"/>
    <lineage>
        <taxon>Bacteria</taxon>
        <taxon>Pseudomonadati</taxon>
        <taxon>Bacteroidota</taxon>
        <taxon>Flavobacteriia</taxon>
        <taxon>Flavobacteriales</taxon>
        <taxon>Flavobacteriaceae</taxon>
        <taxon>Bizionia</taxon>
    </lineage>
</organism>
<dbReference type="Proteomes" id="UP000625976">
    <property type="component" value="Unassembled WGS sequence"/>
</dbReference>
<dbReference type="InterPro" id="IPR052173">
    <property type="entry name" value="Beta-lactam_resp_regulator"/>
</dbReference>
<comment type="subcellular location">
    <subcellularLocation>
        <location evidence="1">Cell outer membrane</location>
        <topology evidence="1">Multi-pass membrane protein</topology>
    </subcellularLocation>
</comment>
<dbReference type="Gene3D" id="2.170.130.10">
    <property type="entry name" value="TonB-dependent receptor, plug domain"/>
    <property type="match status" value="1"/>
</dbReference>
<evidence type="ECO:0000313" key="4">
    <source>
        <dbReference type="EMBL" id="GGG55546.1"/>
    </source>
</evidence>
<feature type="transmembrane region" description="Helical" evidence="2">
    <location>
        <begin position="6"/>
        <end position="22"/>
    </location>
</feature>
<dbReference type="InterPro" id="IPR008756">
    <property type="entry name" value="Peptidase_M56"/>
</dbReference>
<keyword evidence="1" id="KW-1134">Transmembrane beta strand</keyword>
<dbReference type="PROSITE" id="PS52016">
    <property type="entry name" value="TONB_DEPENDENT_REC_3"/>
    <property type="match status" value="1"/>
</dbReference>
<dbReference type="CDD" id="cd07341">
    <property type="entry name" value="M56_BlaR1_MecR1_like"/>
    <property type="match status" value="1"/>
</dbReference>
<keyword evidence="1 2" id="KW-0812">Transmembrane</keyword>
<dbReference type="PANTHER" id="PTHR34978:SF3">
    <property type="entry name" value="SLR0241 PROTEIN"/>
    <property type="match status" value="1"/>
</dbReference>
<keyword evidence="1" id="KW-0998">Cell outer membrane</keyword>
<dbReference type="PANTHER" id="PTHR34978">
    <property type="entry name" value="POSSIBLE SENSOR-TRANSDUCER PROTEIN BLAR"/>
    <property type="match status" value="1"/>
</dbReference>
<sequence>MEYFIKASAVLGIFYICYKLFLQRETFFNANRWFLLTGIVVAIFLPLLVIPLYVDYNPISIPSNLLSANQIQDESKITAFSLLQIISWIYLVGILLFSGKLLLEFTSLFSLIKNDSHKKETGFTFIETKNNVPPFSFFKWIVYNPNQFQKEELTHVLNHEKAHARQYHSIDVLLAQLTCVIFWFNPFCWLYKKELQQNLEFIADNQAQDISTCEQSYQRLLLKTSIPNHPLVITNNFYNSLTRLTLFGKKLIIGKPFGQVKKRIVMLHKSKSNKLNAWKFGIILPLLALFLMSFSTKEVLIETSSVNNSLQNSTNQGTLLITKDFTDTELGKIKSQLLQEGFTIKIKSIKRNVSDEIIAIKIDVASKETTTNYHVKTDLPISPIIISFNKDGSHIYIGSTSTESENQTVSLITKNGHTTKLESKDPEETIYFLSNNDSTDLEVIVEDANGNLIKTGEKLIISTSESNSLNSNISSNNEPETKHIKITKKVKDGKLVKQEIIIEDGKTFLLQSDDVTSNNQNPTSFKLREDEITLKSIDKESPIFILDGKEITNEEMKQVTPDLIASVNILKGDTAVKKYGEKGKNGVIEITTKK</sequence>
<accession>A0A917GSC9</accession>
<keyword evidence="2" id="KW-1133">Transmembrane helix</keyword>
<reference evidence="4" key="2">
    <citation type="submission" date="2020-09" db="EMBL/GenBank/DDBJ databases">
        <authorList>
            <person name="Sun Q."/>
            <person name="Zhou Y."/>
        </authorList>
    </citation>
    <scope>NUCLEOTIDE SEQUENCE</scope>
    <source>
        <strain evidence="4">CGMCC 1.12751</strain>
    </source>
</reference>
<dbReference type="InterPro" id="IPR039426">
    <property type="entry name" value="TonB-dep_rcpt-like"/>
</dbReference>
<evidence type="ECO:0000256" key="1">
    <source>
        <dbReference type="PROSITE-ProRule" id="PRU01360"/>
    </source>
</evidence>
<feature type="transmembrane region" description="Helical" evidence="2">
    <location>
        <begin position="34"/>
        <end position="54"/>
    </location>
</feature>
<dbReference type="GO" id="GO:0009279">
    <property type="term" value="C:cell outer membrane"/>
    <property type="evidence" value="ECO:0007669"/>
    <property type="project" value="UniProtKB-SubCell"/>
</dbReference>
<protein>
    <recommendedName>
        <fullName evidence="3">Peptidase M56 domain-containing protein</fullName>
    </recommendedName>
</protein>
<evidence type="ECO:0000256" key="2">
    <source>
        <dbReference type="SAM" id="Phobius"/>
    </source>
</evidence>
<dbReference type="InterPro" id="IPR037066">
    <property type="entry name" value="Plug_dom_sf"/>
</dbReference>
<feature type="domain" description="Peptidase M56" evidence="3">
    <location>
        <begin position="146"/>
        <end position="227"/>
    </location>
</feature>
<keyword evidence="5" id="KW-1185">Reference proteome</keyword>